<dbReference type="EMBL" id="CP044016">
    <property type="protein sequence ID" value="QES88346.1"/>
    <property type="molecule type" value="Genomic_DNA"/>
</dbReference>
<accession>A0A5P2FXY0</accession>
<evidence type="ECO:0000256" key="1">
    <source>
        <dbReference type="ARBA" id="ARBA00006484"/>
    </source>
</evidence>
<dbReference type="CDD" id="cd05233">
    <property type="entry name" value="SDR_c"/>
    <property type="match status" value="1"/>
</dbReference>
<evidence type="ECO:0000313" key="5">
    <source>
        <dbReference type="Proteomes" id="UP000292424"/>
    </source>
</evidence>
<protein>
    <submittedName>
        <fullName evidence="4">SDR family oxidoreductase</fullName>
    </submittedName>
</protein>
<dbReference type="RefSeq" id="WP_131329234.1">
    <property type="nucleotide sequence ID" value="NZ_CP044016.1"/>
</dbReference>
<dbReference type="SUPFAM" id="SSF51735">
    <property type="entry name" value="NAD(P)-binding Rossmann-fold domains"/>
    <property type="match status" value="1"/>
</dbReference>
<dbReference type="Proteomes" id="UP000292424">
    <property type="component" value="Chromosome"/>
</dbReference>
<dbReference type="PROSITE" id="PS00061">
    <property type="entry name" value="ADH_SHORT"/>
    <property type="match status" value="1"/>
</dbReference>
<comment type="similarity">
    <text evidence="1 3">Belongs to the short-chain dehydrogenases/reductases (SDR) family.</text>
</comment>
<dbReference type="KEGG" id="arac:E0W69_006620"/>
<dbReference type="AlphaFoldDB" id="A0A5P2FXY0"/>
<evidence type="ECO:0000256" key="2">
    <source>
        <dbReference type="ARBA" id="ARBA00023002"/>
    </source>
</evidence>
<dbReference type="FunFam" id="3.40.50.720:FF:000047">
    <property type="entry name" value="NADP-dependent L-serine/L-allo-threonine dehydrogenase"/>
    <property type="match status" value="1"/>
</dbReference>
<dbReference type="Pfam" id="PF00106">
    <property type="entry name" value="adh_short"/>
    <property type="match status" value="1"/>
</dbReference>
<dbReference type="PRINTS" id="PR00080">
    <property type="entry name" value="SDRFAMILY"/>
</dbReference>
<dbReference type="PANTHER" id="PTHR43115:SF4">
    <property type="entry name" value="DEHYDROGENASE_REDUCTASE SDR FAMILY MEMBER 11"/>
    <property type="match status" value="1"/>
</dbReference>
<dbReference type="PRINTS" id="PR00081">
    <property type="entry name" value="GDHRDH"/>
</dbReference>
<evidence type="ECO:0000313" key="4">
    <source>
        <dbReference type="EMBL" id="QES88346.1"/>
    </source>
</evidence>
<proteinExistence type="inferred from homology"/>
<reference evidence="4 5" key="1">
    <citation type="submission" date="2019-09" db="EMBL/GenBank/DDBJ databases">
        <title>Complete genome sequence of Arachidicoccus sp. B3-10 isolated from apple orchard soil.</title>
        <authorList>
            <person name="Kim H.S."/>
            <person name="Han K.-I."/>
            <person name="Suh M.K."/>
            <person name="Lee K.C."/>
            <person name="Eom M.K."/>
            <person name="Kim J.-S."/>
            <person name="Kang S.W."/>
            <person name="Sin Y."/>
            <person name="Lee J.-S."/>
        </authorList>
    </citation>
    <scope>NUCLEOTIDE SEQUENCE [LARGE SCALE GENOMIC DNA]</scope>
    <source>
        <strain evidence="4 5">B3-10</strain>
    </source>
</reference>
<organism evidence="4 5">
    <name type="scientific">Rhizosphaericola mali</name>
    <dbReference type="NCBI Taxonomy" id="2545455"/>
    <lineage>
        <taxon>Bacteria</taxon>
        <taxon>Pseudomonadati</taxon>
        <taxon>Bacteroidota</taxon>
        <taxon>Chitinophagia</taxon>
        <taxon>Chitinophagales</taxon>
        <taxon>Chitinophagaceae</taxon>
        <taxon>Rhizosphaericola</taxon>
    </lineage>
</organism>
<dbReference type="GO" id="GO:0016616">
    <property type="term" value="F:oxidoreductase activity, acting on the CH-OH group of donors, NAD or NADP as acceptor"/>
    <property type="evidence" value="ECO:0007669"/>
    <property type="project" value="UniProtKB-ARBA"/>
</dbReference>
<dbReference type="Gene3D" id="3.40.50.720">
    <property type="entry name" value="NAD(P)-binding Rossmann-like Domain"/>
    <property type="match status" value="1"/>
</dbReference>
<dbReference type="InterPro" id="IPR020904">
    <property type="entry name" value="Sc_DH/Rdtase_CS"/>
</dbReference>
<name>A0A5P2FXY0_9BACT</name>
<keyword evidence="2" id="KW-0560">Oxidoreductase</keyword>
<evidence type="ECO:0000256" key="3">
    <source>
        <dbReference type="RuleBase" id="RU000363"/>
    </source>
</evidence>
<dbReference type="OrthoDB" id="9775296at2"/>
<dbReference type="InterPro" id="IPR036291">
    <property type="entry name" value="NAD(P)-bd_dom_sf"/>
</dbReference>
<dbReference type="PANTHER" id="PTHR43115">
    <property type="entry name" value="DEHYDROGENASE/REDUCTASE SDR FAMILY MEMBER 11"/>
    <property type="match status" value="1"/>
</dbReference>
<sequence length="246" mass="26538">MQNLKGLVVVITGASAGIGETIALELAKQKVKVVLGARSEDKLAQIVDKITSNGGDAIYFPTDVTKKNEVQNLVNEAVEHYGKLDVVINNAGVAQIGKMEELDVEFWDQMIDINIKGTLYGMAAAIPVFKRQNYGHIINIISTAGIKIVPTQAVYAGTKNAIRTITEAFRQESDGSIRITGISPGFVHTEFSVKSAKTLEMKKLYAAKVEEIAISPKAIADAVIYAISQPKEVEIGDIVIRPAAQN</sequence>
<dbReference type="InterPro" id="IPR002347">
    <property type="entry name" value="SDR_fam"/>
</dbReference>
<keyword evidence="5" id="KW-1185">Reference proteome</keyword>
<gene>
    <name evidence="4" type="ORF">E0W69_006620</name>
</gene>